<evidence type="ECO:0000313" key="2">
    <source>
        <dbReference type="EMBL" id="MBM7121453.1"/>
    </source>
</evidence>
<organism evidence="2 3">
    <name type="scientific">Dyella kyungheensis</name>
    <dbReference type="NCBI Taxonomy" id="1242174"/>
    <lineage>
        <taxon>Bacteria</taxon>
        <taxon>Pseudomonadati</taxon>
        <taxon>Pseudomonadota</taxon>
        <taxon>Gammaproteobacteria</taxon>
        <taxon>Lysobacterales</taxon>
        <taxon>Rhodanobacteraceae</taxon>
        <taxon>Dyella</taxon>
    </lineage>
</organism>
<comment type="caution">
    <text evidence="2">The sequence shown here is derived from an EMBL/GenBank/DDBJ whole genome shotgun (WGS) entry which is preliminary data.</text>
</comment>
<name>A0ABS2JSL4_9GAMM</name>
<gene>
    <name evidence="2" type="ORF">ISP20_09835</name>
</gene>
<dbReference type="RefSeq" id="WP_204635842.1">
    <property type="nucleotide sequence ID" value="NZ_JADIKC010000003.1"/>
</dbReference>
<feature type="region of interest" description="Disordered" evidence="1">
    <location>
        <begin position="16"/>
        <end position="90"/>
    </location>
</feature>
<accession>A0ABS2JSL4</accession>
<keyword evidence="3" id="KW-1185">Reference proteome</keyword>
<evidence type="ECO:0000313" key="3">
    <source>
        <dbReference type="Proteomes" id="UP001430065"/>
    </source>
</evidence>
<proteinExistence type="predicted"/>
<sequence length="90" mass="10122">MYDPNQMNSLYFYPHKLHFSPKPDAADSEQRNRWFPGYNASTPLPRAKAPLPRNMSFPAVEPQASDEDRPAEDDVRVDDDGAPRSSGDDG</sequence>
<protein>
    <submittedName>
        <fullName evidence="2">Uncharacterized protein</fullName>
    </submittedName>
</protein>
<dbReference type="EMBL" id="JADIKC010000003">
    <property type="protein sequence ID" value="MBM7121453.1"/>
    <property type="molecule type" value="Genomic_DNA"/>
</dbReference>
<reference evidence="2 3" key="1">
    <citation type="submission" date="2020-10" db="EMBL/GenBank/DDBJ databases">
        <title>Phylogeny of dyella-like bacteria.</title>
        <authorList>
            <person name="Fu J."/>
        </authorList>
    </citation>
    <scope>NUCLEOTIDE SEQUENCE [LARGE SCALE GENOMIC DNA]</scope>
    <source>
        <strain evidence="2 3">THG-B117</strain>
    </source>
</reference>
<evidence type="ECO:0000256" key="1">
    <source>
        <dbReference type="SAM" id="MobiDB-lite"/>
    </source>
</evidence>
<feature type="compositionally biased region" description="Basic and acidic residues" evidence="1">
    <location>
        <begin position="66"/>
        <end position="82"/>
    </location>
</feature>
<dbReference type="Proteomes" id="UP001430065">
    <property type="component" value="Unassembled WGS sequence"/>
</dbReference>